<dbReference type="SUPFAM" id="SSF54928">
    <property type="entry name" value="RNA-binding domain, RBD"/>
    <property type="match status" value="1"/>
</dbReference>
<evidence type="ECO:0000256" key="6">
    <source>
        <dbReference type="ARBA" id="ARBA00023242"/>
    </source>
</evidence>
<sequence length="212" mass="24540">MEEEEHEVYGGEIPDEGEDVDPHNADVEMTTADDDAVKELDEMKKRLKEMEEEAAALREMQAKVEKEMGTVQDPTGAAASQAKEEVDSRSIYVGNVDYACTPEEVQQHFQSCGTVNRVTILTDKFGQPKGFAYVEFLEQEAVQEALQLNESELHGRQLKVMAKRTNVPGMKQYRGRRFNPYLGYRYRRPYVPPYGYGKFPRFRRPMRYMPYY</sequence>
<feature type="domain" description="RRM" evidence="10">
    <location>
        <begin position="89"/>
        <end position="165"/>
    </location>
</feature>
<keyword evidence="12" id="KW-1185">Reference proteome</keyword>
<dbReference type="Gene3D" id="3.30.70.330">
    <property type="match status" value="1"/>
</dbReference>
<dbReference type="GO" id="GO:0005737">
    <property type="term" value="C:cytoplasm"/>
    <property type="evidence" value="ECO:0007669"/>
    <property type="project" value="UniProtKB-SubCell"/>
</dbReference>
<dbReference type="EMBL" id="OU503041">
    <property type="protein sequence ID" value="CAI9763560.1"/>
    <property type="molecule type" value="Genomic_DNA"/>
</dbReference>
<accession>A0AAD1Z9F4</accession>
<evidence type="ECO:0000256" key="5">
    <source>
        <dbReference type="ARBA" id="ARBA00023054"/>
    </source>
</evidence>
<comment type="subcellular location">
    <subcellularLocation>
        <location evidence="2">Cytoplasm</location>
    </subcellularLocation>
    <subcellularLocation>
        <location evidence="1">Nucleus speckle</location>
    </subcellularLocation>
</comment>
<gene>
    <name evidence="11" type="ORF">FPE_LOCUS10990</name>
</gene>
<comment type="function">
    <text evidence="7">Involved in the 3'-end formation of mRNA precursors (pre-mRNA) by the addition of a poly(A) tail of 200-250 nt to the upstream cleavage product. Stimulates poly(A) polymerase (PAPOLA) conferring processivity on the poly(A) tail elongation reaction and also controls the poly(A) tail length. Increases the affinity of poly(A) polymerase for RNA. Binds to poly(A) and to poly(G) with high affinity. May protect the poly(A) tail from degradation.</text>
</comment>
<dbReference type="PANTHER" id="PTHR23236">
    <property type="entry name" value="EUKARYOTIC TRANSLATION INITIATION FACTOR 4B/4H"/>
    <property type="match status" value="1"/>
</dbReference>
<dbReference type="FunFam" id="3.30.70.330:FF:000751">
    <property type="entry name" value="Polyadenylate-binding protein 1"/>
    <property type="match status" value="1"/>
</dbReference>
<name>A0AAD1Z9F4_9LAMI</name>
<evidence type="ECO:0000256" key="2">
    <source>
        <dbReference type="ARBA" id="ARBA00004496"/>
    </source>
</evidence>
<dbReference type="AlphaFoldDB" id="A0AAD1Z9F4"/>
<dbReference type="GO" id="GO:0016607">
    <property type="term" value="C:nuclear speck"/>
    <property type="evidence" value="ECO:0007669"/>
    <property type="project" value="UniProtKB-SubCell"/>
</dbReference>
<feature type="region of interest" description="Disordered" evidence="9">
    <location>
        <begin position="66"/>
        <end position="85"/>
    </location>
</feature>
<proteinExistence type="predicted"/>
<dbReference type="CDD" id="cd12306">
    <property type="entry name" value="RRM_II_PABPs"/>
    <property type="match status" value="1"/>
</dbReference>
<dbReference type="Proteomes" id="UP000834106">
    <property type="component" value="Chromosome 6"/>
</dbReference>
<evidence type="ECO:0000256" key="1">
    <source>
        <dbReference type="ARBA" id="ARBA00004324"/>
    </source>
</evidence>
<evidence type="ECO:0000256" key="9">
    <source>
        <dbReference type="SAM" id="MobiDB-lite"/>
    </source>
</evidence>
<dbReference type="GO" id="GO:0008143">
    <property type="term" value="F:poly(A) binding"/>
    <property type="evidence" value="ECO:0007669"/>
    <property type="project" value="TreeGrafter"/>
</dbReference>
<reference evidence="11" key="1">
    <citation type="submission" date="2023-05" db="EMBL/GenBank/DDBJ databases">
        <authorList>
            <person name="Huff M."/>
        </authorList>
    </citation>
    <scope>NUCLEOTIDE SEQUENCE</scope>
</reference>
<keyword evidence="4 8" id="KW-0694">RNA-binding</keyword>
<dbReference type="InterPro" id="IPR035979">
    <property type="entry name" value="RBD_domain_sf"/>
</dbReference>
<dbReference type="InterPro" id="IPR012677">
    <property type="entry name" value="Nucleotide-bd_a/b_plait_sf"/>
</dbReference>
<dbReference type="PANTHER" id="PTHR23236:SF102">
    <property type="entry name" value="POLYADENYLATE-BINDING PROTEIN 2-RELATED"/>
    <property type="match status" value="1"/>
</dbReference>
<evidence type="ECO:0000256" key="4">
    <source>
        <dbReference type="ARBA" id="ARBA00022884"/>
    </source>
</evidence>
<keyword evidence="3" id="KW-0963">Cytoplasm</keyword>
<dbReference type="Pfam" id="PF00076">
    <property type="entry name" value="RRM_1"/>
    <property type="match status" value="1"/>
</dbReference>
<organism evidence="11 12">
    <name type="scientific">Fraxinus pennsylvanica</name>
    <dbReference type="NCBI Taxonomy" id="56036"/>
    <lineage>
        <taxon>Eukaryota</taxon>
        <taxon>Viridiplantae</taxon>
        <taxon>Streptophyta</taxon>
        <taxon>Embryophyta</taxon>
        <taxon>Tracheophyta</taxon>
        <taxon>Spermatophyta</taxon>
        <taxon>Magnoliopsida</taxon>
        <taxon>eudicotyledons</taxon>
        <taxon>Gunneridae</taxon>
        <taxon>Pentapetalae</taxon>
        <taxon>asterids</taxon>
        <taxon>lamiids</taxon>
        <taxon>Lamiales</taxon>
        <taxon>Oleaceae</taxon>
        <taxon>Oleeae</taxon>
        <taxon>Fraxinus</taxon>
    </lineage>
</organism>
<evidence type="ECO:0000259" key="10">
    <source>
        <dbReference type="PROSITE" id="PS50102"/>
    </source>
</evidence>
<evidence type="ECO:0000313" key="12">
    <source>
        <dbReference type="Proteomes" id="UP000834106"/>
    </source>
</evidence>
<dbReference type="InterPro" id="IPR000504">
    <property type="entry name" value="RRM_dom"/>
</dbReference>
<protein>
    <recommendedName>
        <fullName evidence="10">RRM domain-containing protein</fullName>
    </recommendedName>
</protein>
<evidence type="ECO:0000313" key="11">
    <source>
        <dbReference type="EMBL" id="CAI9763560.1"/>
    </source>
</evidence>
<dbReference type="PROSITE" id="PS50102">
    <property type="entry name" value="RRM"/>
    <property type="match status" value="1"/>
</dbReference>
<evidence type="ECO:0000256" key="8">
    <source>
        <dbReference type="PROSITE-ProRule" id="PRU00176"/>
    </source>
</evidence>
<keyword evidence="5" id="KW-0175">Coiled coil</keyword>
<evidence type="ECO:0000256" key="3">
    <source>
        <dbReference type="ARBA" id="ARBA00022490"/>
    </source>
</evidence>
<keyword evidence="6" id="KW-0539">Nucleus</keyword>
<dbReference type="SMART" id="SM00360">
    <property type="entry name" value="RRM"/>
    <property type="match status" value="1"/>
</dbReference>
<feature type="region of interest" description="Disordered" evidence="9">
    <location>
        <begin position="1"/>
        <end position="32"/>
    </location>
</feature>
<evidence type="ECO:0000256" key="7">
    <source>
        <dbReference type="ARBA" id="ARBA00057080"/>
    </source>
</evidence>